<feature type="transmembrane region" description="Helical" evidence="7">
    <location>
        <begin position="119"/>
        <end position="138"/>
    </location>
</feature>
<dbReference type="InterPro" id="IPR000515">
    <property type="entry name" value="MetI-like"/>
</dbReference>
<evidence type="ECO:0000256" key="1">
    <source>
        <dbReference type="ARBA" id="ARBA00004651"/>
    </source>
</evidence>
<comment type="caution">
    <text evidence="9">The sequence shown here is derived from an EMBL/GenBank/DDBJ whole genome shotgun (WGS) entry which is preliminary data.</text>
</comment>
<feature type="transmembrane region" description="Helical" evidence="7">
    <location>
        <begin position="478"/>
        <end position="507"/>
    </location>
</feature>
<evidence type="ECO:0000256" key="4">
    <source>
        <dbReference type="ARBA" id="ARBA00022692"/>
    </source>
</evidence>
<evidence type="ECO:0000256" key="2">
    <source>
        <dbReference type="ARBA" id="ARBA00022448"/>
    </source>
</evidence>
<evidence type="ECO:0000256" key="5">
    <source>
        <dbReference type="ARBA" id="ARBA00022989"/>
    </source>
</evidence>
<keyword evidence="2 7" id="KW-0813">Transport</keyword>
<feature type="transmembrane region" description="Helical" evidence="7">
    <location>
        <begin position="6"/>
        <end position="29"/>
    </location>
</feature>
<evidence type="ECO:0000313" key="10">
    <source>
        <dbReference type="Proteomes" id="UP000030321"/>
    </source>
</evidence>
<keyword evidence="6 7" id="KW-0472">Membrane</keyword>
<accession>A0A0A1VTK2</accession>
<evidence type="ECO:0000256" key="7">
    <source>
        <dbReference type="RuleBase" id="RU363032"/>
    </source>
</evidence>
<keyword evidence="3" id="KW-1003">Cell membrane</keyword>
<feature type="transmembrane region" description="Helical" evidence="7">
    <location>
        <begin position="270"/>
        <end position="289"/>
    </location>
</feature>
<feature type="transmembrane region" description="Helical" evidence="7">
    <location>
        <begin position="433"/>
        <end position="457"/>
    </location>
</feature>
<dbReference type="Proteomes" id="UP000030321">
    <property type="component" value="Unassembled WGS sequence"/>
</dbReference>
<evidence type="ECO:0000313" key="9">
    <source>
        <dbReference type="EMBL" id="GAL93035.1"/>
    </source>
</evidence>
<keyword evidence="4 7" id="KW-0812">Transmembrane</keyword>
<name>A0A0A1VTK2_MICAE</name>
<dbReference type="CDD" id="cd06261">
    <property type="entry name" value="TM_PBP2"/>
    <property type="match status" value="2"/>
</dbReference>
<feature type="transmembrane region" description="Helical" evidence="7">
    <location>
        <begin position="172"/>
        <end position="195"/>
    </location>
</feature>
<feature type="transmembrane region" description="Helical" evidence="7">
    <location>
        <begin position="543"/>
        <end position="563"/>
    </location>
</feature>
<organism evidence="9 10">
    <name type="scientific">Microcystis aeruginosa NIES-44</name>
    <dbReference type="NCBI Taxonomy" id="449439"/>
    <lineage>
        <taxon>Bacteria</taxon>
        <taxon>Bacillati</taxon>
        <taxon>Cyanobacteriota</taxon>
        <taxon>Cyanophyceae</taxon>
        <taxon>Oscillatoriophycideae</taxon>
        <taxon>Chroococcales</taxon>
        <taxon>Microcystaceae</taxon>
        <taxon>Microcystis</taxon>
    </lineage>
</organism>
<dbReference type="FunFam" id="1.10.3720.10:FF:000088">
    <property type="entry name" value="Iron(III) ABC transporter, permease protein"/>
    <property type="match status" value="1"/>
</dbReference>
<evidence type="ECO:0000256" key="3">
    <source>
        <dbReference type="ARBA" id="ARBA00022475"/>
    </source>
</evidence>
<dbReference type="PROSITE" id="PS50928">
    <property type="entry name" value="ABC_TM1"/>
    <property type="match status" value="2"/>
</dbReference>
<dbReference type="InterPro" id="IPR035906">
    <property type="entry name" value="MetI-like_sf"/>
</dbReference>
<feature type="transmembrane region" description="Helical" evidence="7">
    <location>
        <begin position="320"/>
        <end position="345"/>
    </location>
</feature>
<sequence length="571" mass="63322">MRVLINTNVLLDFLCSLKIALTILLKMFLLKESRSFFRQGWTIAVLLIALLVSLPILSVASSLLTNSSQVWQHLIETVLWDYLVNSFWLMCGVGSGVLIIGVGTAWLTTMCQFPGCQQFQWLLLLPLAAPAYLLAYTYTNMMDYFGPVQTFLRSVFAWDSVEDYWFPSIRSLWGGILMLILVLYPYVYLLARVGFLEQSVCTVEASRSLGCNPWRGFFTVALPLARPAIMAGLALALMETLNDFGTVQYFGINAFTTGIYNTWFGMGDRIAAGQLSTVLMVFILVLVFLEQSSRRQVRYYEMTNRFQSPTKYELGLVRSFLAMISCFLPVFLGFIAPAFYLAYLAFNHAQETFNNDFFSLSGNSFFLASLSAIIAVVLALILAYGERLNPNKTLKLSVRIAAAGYAIPGIVIAVGVLIPIGKLDNFFNQGLNINLILSGTIFCVIFAYIVRFLAVAFSTLESSLSKIKPSLDDASRSLGYGTGATLIKVHIPLLSGGLLTAAMLVFVDVMKELPATLVLRPFNFDTLAVRVYQYASDERLVEAAAPALAIVLVGLIPVIFLSWQISRRAID</sequence>
<feature type="transmembrane region" description="Helical" evidence="7">
    <location>
        <begin position="365"/>
        <end position="384"/>
    </location>
</feature>
<dbReference type="SUPFAM" id="SSF161098">
    <property type="entry name" value="MetI-like"/>
    <property type="match status" value="2"/>
</dbReference>
<feature type="domain" description="ABC transmembrane type-1" evidence="8">
    <location>
        <begin position="83"/>
        <end position="288"/>
    </location>
</feature>
<comment type="similarity">
    <text evidence="7">Belongs to the binding-protein-dependent transport system permease family.</text>
</comment>
<dbReference type="Pfam" id="PF00528">
    <property type="entry name" value="BPD_transp_1"/>
    <property type="match status" value="2"/>
</dbReference>
<dbReference type="PANTHER" id="PTHR30183:SF2">
    <property type="entry name" value="IRON UTILIZATION PROTEIN"/>
    <property type="match status" value="1"/>
</dbReference>
<comment type="subcellular location">
    <subcellularLocation>
        <location evidence="1 7">Cell membrane</location>
        <topology evidence="1 7">Multi-pass membrane protein</topology>
    </subcellularLocation>
</comment>
<dbReference type="Gene3D" id="1.10.3720.10">
    <property type="entry name" value="MetI-like"/>
    <property type="match status" value="2"/>
</dbReference>
<proteinExistence type="inferred from homology"/>
<feature type="transmembrane region" description="Helical" evidence="7">
    <location>
        <begin position="396"/>
        <end position="421"/>
    </location>
</feature>
<dbReference type="AlphaFoldDB" id="A0A0A1VTK2"/>
<protein>
    <submittedName>
        <fullName evidence="9">Ferric iron ABC transporter, permease protein</fullName>
    </submittedName>
</protein>
<feature type="transmembrane region" description="Helical" evidence="7">
    <location>
        <begin position="216"/>
        <end position="238"/>
    </location>
</feature>
<dbReference type="GO" id="GO:0005886">
    <property type="term" value="C:plasma membrane"/>
    <property type="evidence" value="ECO:0007669"/>
    <property type="project" value="UniProtKB-SubCell"/>
</dbReference>
<feature type="transmembrane region" description="Helical" evidence="7">
    <location>
        <begin position="41"/>
        <end position="64"/>
    </location>
</feature>
<feature type="transmembrane region" description="Helical" evidence="7">
    <location>
        <begin position="87"/>
        <end position="107"/>
    </location>
</feature>
<feature type="domain" description="ABC transmembrane type-1" evidence="8">
    <location>
        <begin position="361"/>
        <end position="561"/>
    </location>
</feature>
<dbReference type="PANTHER" id="PTHR30183">
    <property type="entry name" value="MOLYBDENUM TRANSPORT SYSTEM PERMEASE PROTEIN MODB"/>
    <property type="match status" value="1"/>
</dbReference>
<evidence type="ECO:0000259" key="8">
    <source>
        <dbReference type="PROSITE" id="PS50928"/>
    </source>
</evidence>
<reference evidence="10" key="1">
    <citation type="journal article" date="2015" name="Genome">
        <title>Whole Genome Sequence of the Non-Microcystin-Producing Microcystis aeruginosa Strain NIES-44.</title>
        <authorList>
            <person name="Okano K."/>
            <person name="Miyata N."/>
            <person name="Ozaki Y."/>
        </authorList>
    </citation>
    <scope>NUCLEOTIDE SEQUENCE [LARGE SCALE GENOMIC DNA]</scope>
    <source>
        <strain evidence="10">NIES-44</strain>
    </source>
</reference>
<keyword evidence="5 7" id="KW-1133">Transmembrane helix</keyword>
<dbReference type="GO" id="GO:0055085">
    <property type="term" value="P:transmembrane transport"/>
    <property type="evidence" value="ECO:0007669"/>
    <property type="project" value="InterPro"/>
</dbReference>
<gene>
    <name evidence="9" type="ORF">N44_01722</name>
</gene>
<dbReference type="EMBL" id="BBPA01000033">
    <property type="protein sequence ID" value="GAL93035.1"/>
    <property type="molecule type" value="Genomic_DNA"/>
</dbReference>
<evidence type="ECO:0000256" key="6">
    <source>
        <dbReference type="ARBA" id="ARBA00023136"/>
    </source>
</evidence>